<dbReference type="InterPro" id="IPR040213">
    <property type="entry name" value="GIR2-like"/>
</dbReference>
<dbReference type="Gene3D" id="3.10.110.10">
    <property type="entry name" value="Ubiquitin Conjugating Enzyme"/>
    <property type="match status" value="1"/>
</dbReference>
<dbReference type="SMR" id="Q556K0"/>
<dbReference type="Pfam" id="PF05773">
    <property type="entry name" value="RWD"/>
    <property type="match status" value="1"/>
</dbReference>
<name>Q556K0_DICDI</name>
<evidence type="ECO:0000313" key="3">
    <source>
        <dbReference type="EMBL" id="EAL70433.1"/>
    </source>
</evidence>
<evidence type="ECO:0000259" key="2">
    <source>
        <dbReference type="PROSITE" id="PS50908"/>
    </source>
</evidence>
<feature type="compositionally biased region" description="Acidic residues" evidence="1">
    <location>
        <begin position="115"/>
        <end position="132"/>
    </location>
</feature>
<dbReference type="dictyBase" id="DDB_G0272580"/>
<dbReference type="KEGG" id="ddi:DDB_G0272580"/>
<comment type="caution">
    <text evidence="3">The sequence shown here is derived from an EMBL/GenBank/DDBJ whole genome shotgun (WGS) entry which is preliminary data.</text>
</comment>
<dbReference type="eggNOG" id="KOG4018">
    <property type="taxonomic scope" value="Eukaryota"/>
</dbReference>
<protein>
    <recommendedName>
        <fullName evidence="2">RWD domain-containing protein</fullName>
    </recommendedName>
</protein>
<evidence type="ECO:0000313" key="4">
    <source>
        <dbReference type="EMBL" id="EAL70927.1"/>
    </source>
</evidence>
<dbReference type="RefSeq" id="XP_644358.1">
    <property type="nucleotide sequence ID" value="XM_639266.1"/>
</dbReference>
<reference evidence="3" key="3">
    <citation type="submission" date="2009-08" db="EMBL/GenBank/DDBJ databases">
        <authorList>
            <consortium name="The Dictyostelium discoideum Sequencing Consortium"/>
            <person name="Eichinger L."/>
            <person name="Pachebat J.A."/>
            <person name="Gloeckner G."/>
            <person name="Rajandream M.-A."/>
            <person name="Sucgang R."/>
            <person name="Song J."/>
            <person name="Cox E.C."/>
            <person name="Tunggal B."/>
            <person name="Szafranski K."/>
            <person name="Konfortov B.A."/>
            <person name="Farbrother P."/>
            <person name="Bankier A.T."/>
            <person name="Lehmann R."/>
            <person name="Hamlin N."/>
            <person name="Xu Q."/>
            <person name="Davies R."/>
            <person name="Gaudet P."/>
            <person name="Fey P."/>
            <person name="Pilcher K."/>
            <person name="Chen G."/>
            <person name="Saunders D."/>
            <person name="Sodergren E."/>
            <person name="Davis P."/>
            <person name="Nie X."/>
            <person name="Kerhornou A."/>
            <person name="Hemphill L."/>
            <person name="Bason N."/>
            <person name="Berriman M."/>
            <person name="Desany B."/>
            <person name="Churcher C."/>
            <person name="Cooper J."/>
            <person name="van Driessche N."/>
            <person name="Cronin A."/>
            <person name="Goodhead I."/>
            <person name="Muzny D."/>
            <person name="Hall N."/>
            <person name="Harper D."/>
            <person name="Lindsay R."/>
            <person name="Hauser H."/>
            <person name="James K."/>
            <person name="Quiles M."/>
            <person name="Buchrieser C."/>
            <person name="Wardroper A."/>
            <person name="Thangavelu M."/>
            <person name="Johnson D."/>
            <person name="Knights A."/>
            <person name="Loulseged H."/>
            <person name="Mungall K."/>
            <person name="Price C."/>
            <person name="Ma J."/>
            <person name="Quail M."/>
            <person name="Hernandez J."/>
            <person name="Rabbinowitsch E."/>
            <person name="Steffen D."/>
            <person name="Sanders M."/>
            <person name="Weinstock G."/>
            <person name="Sharp S."/>
            <person name="Just E."/>
            <person name="Shaulsky G."/>
            <person name="Simmonds M."/>
            <person name="Tivey A."/>
            <person name="White B."/>
            <person name="Walker D."/>
            <person name="Woodward J."/>
            <person name="Winckler T."/>
            <person name="Schleicher M."/>
            <person name="Rosenthal A."/>
            <person name="Rivero F."/>
            <person name="Chisholm R.L."/>
            <person name="Gibbs R."/>
            <person name="Loomis W.F."/>
            <person name="Platzer M."/>
            <person name="Kay R.R."/>
            <person name="Williams J."/>
            <person name="Dear P.H."/>
            <person name="Noegel A.A."/>
            <person name="Barrell B."/>
            <person name="Kuspa A."/>
        </authorList>
    </citation>
    <scope>NUCLEOTIDE SEQUENCE</scope>
    <source>
        <strain evidence="3">AX4</strain>
    </source>
</reference>
<keyword evidence="5" id="KW-1185">Reference proteome</keyword>
<accession>Q86K05</accession>
<dbReference type="Gene3D" id="6.20.400.10">
    <property type="match status" value="1"/>
</dbReference>
<reference evidence="3 5" key="2">
    <citation type="journal article" date="2005" name="Nature">
        <title>The genome of the social amoeba Dictyostelium discoideum.</title>
        <authorList>
            <consortium name="The Dictyostelium discoideum Sequencing Consortium"/>
            <person name="Eichinger L."/>
            <person name="Pachebat J.A."/>
            <person name="Glockner G."/>
            <person name="Rajandream M.A."/>
            <person name="Sucgang R."/>
            <person name="Berriman M."/>
            <person name="Song J."/>
            <person name="Olsen R."/>
            <person name="Szafranski K."/>
            <person name="Xu Q."/>
            <person name="Tunggal B."/>
            <person name="Kummerfeld S."/>
            <person name="Madera M."/>
            <person name="Konfortov B.A."/>
            <person name="Rivero F."/>
            <person name="Bankier A.T."/>
            <person name="Lehmann R."/>
            <person name="Hamlin N."/>
            <person name="Davies R."/>
            <person name="Gaudet P."/>
            <person name="Fey P."/>
            <person name="Pilcher K."/>
            <person name="Chen G."/>
            <person name="Saunders D."/>
            <person name="Sodergren E."/>
            <person name="Davis P."/>
            <person name="Kerhornou A."/>
            <person name="Nie X."/>
            <person name="Hall N."/>
            <person name="Anjard C."/>
            <person name="Hemphill L."/>
            <person name="Bason N."/>
            <person name="Farbrother P."/>
            <person name="Desany B."/>
            <person name="Just E."/>
            <person name="Morio T."/>
            <person name="Rost R."/>
            <person name="Churcher C."/>
            <person name="Cooper J."/>
            <person name="Haydock S."/>
            <person name="van Driessche N."/>
            <person name="Cronin A."/>
            <person name="Goodhead I."/>
            <person name="Muzny D."/>
            <person name="Mourier T."/>
            <person name="Pain A."/>
            <person name="Lu M."/>
            <person name="Harper D."/>
            <person name="Lindsay R."/>
            <person name="Hauser H."/>
            <person name="James K."/>
            <person name="Quiles M."/>
            <person name="Madan Babu M."/>
            <person name="Saito T."/>
            <person name="Buchrieser C."/>
            <person name="Wardroper A."/>
            <person name="Felder M."/>
            <person name="Thangavelu M."/>
            <person name="Johnson D."/>
            <person name="Knights A."/>
            <person name="Loulseged H."/>
            <person name="Mungall K."/>
            <person name="Oliver K."/>
            <person name="Price C."/>
            <person name="Quail M.A."/>
            <person name="Urushihara H."/>
            <person name="Hernandez J."/>
            <person name="Rabbinowitsch E."/>
            <person name="Steffen D."/>
            <person name="Sanders M."/>
            <person name="Ma J."/>
            <person name="Kohara Y."/>
            <person name="Sharp S."/>
            <person name="Simmonds M."/>
            <person name="Spiegler S."/>
            <person name="Tivey A."/>
            <person name="Sugano S."/>
            <person name="White B."/>
            <person name="Walker D."/>
            <person name="Woodward J."/>
            <person name="Winckler T."/>
            <person name="Tanaka Y."/>
            <person name="Shaulsky G."/>
            <person name="Schleicher M."/>
            <person name="Weinstock G."/>
            <person name="Rosenthal A."/>
            <person name="Cox E.C."/>
            <person name="Chisholm R.L."/>
            <person name="Gibbs R."/>
            <person name="Loomis W.F."/>
            <person name="Platzer M."/>
            <person name="Kay R.R."/>
            <person name="Williams J."/>
            <person name="Dear P.H."/>
            <person name="Noegel A.A."/>
            <person name="Barrell B."/>
            <person name="Kuspa A."/>
        </authorList>
    </citation>
    <scope>NUCLEOTIDE SEQUENCE [LARGE SCALE GENOMIC DNA]</scope>
    <source>
        <strain evidence="3 5">AX4</strain>
    </source>
</reference>
<dbReference type="PANTHER" id="PTHR12292">
    <property type="entry name" value="RWD DOMAIN-CONTAINING PROTEIN"/>
    <property type="match status" value="1"/>
</dbReference>
<dbReference type="VEuPathDB" id="AmoebaDB:DDB_G0272580"/>
<dbReference type="PROSITE" id="PS50908">
    <property type="entry name" value="RWD"/>
    <property type="match status" value="1"/>
</dbReference>
<dbReference type="dictyBase" id="DDB_G0273999"/>
<dbReference type="GO" id="GO:0002181">
    <property type="term" value="P:cytoplasmic translation"/>
    <property type="evidence" value="ECO:0000318"/>
    <property type="project" value="GO_Central"/>
</dbReference>
<evidence type="ECO:0000313" key="5">
    <source>
        <dbReference type="Proteomes" id="UP000002195"/>
    </source>
</evidence>
<evidence type="ECO:0000256" key="1">
    <source>
        <dbReference type="SAM" id="MobiDB-lite"/>
    </source>
</evidence>
<dbReference type="Pfam" id="PF16543">
    <property type="entry name" value="DFRP_C"/>
    <property type="match status" value="1"/>
</dbReference>
<dbReference type="STRING" id="44689.Q556K0"/>
<dbReference type="KEGG" id="ddi:DDB_G0273999"/>
<dbReference type="InterPro" id="IPR032378">
    <property type="entry name" value="ZC3H15/TMA46_C"/>
</dbReference>
<feature type="region of interest" description="Disordered" evidence="1">
    <location>
        <begin position="115"/>
        <end position="136"/>
    </location>
</feature>
<feature type="domain" description="RWD" evidence="2">
    <location>
        <begin position="7"/>
        <end position="110"/>
    </location>
</feature>
<dbReference type="InterPro" id="IPR006575">
    <property type="entry name" value="RWD_dom"/>
</dbReference>
<dbReference type="PaxDb" id="44689-DDB0167985"/>
<dbReference type="GeneID" id="8618731"/>
<dbReference type="CDD" id="cd23823">
    <property type="entry name" value="RWD_GCN2"/>
    <property type="match status" value="1"/>
</dbReference>
<dbReference type="Proteomes" id="UP000002195">
    <property type="component" value="Unassembled WGS sequence"/>
</dbReference>
<organism evidence="3 5">
    <name type="scientific">Dictyostelium discoideum</name>
    <name type="common">Social amoeba</name>
    <dbReference type="NCBI Taxonomy" id="44689"/>
    <lineage>
        <taxon>Eukaryota</taxon>
        <taxon>Amoebozoa</taxon>
        <taxon>Evosea</taxon>
        <taxon>Eumycetozoa</taxon>
        <taxon>Dictyostelia</taxon>
        <taxon>Dictyosteliales</taxon>
        <taxon>Dictyosteliaceae</taxon>
        <taxon>Dictyostelium</taxon>
    </lineage>
</organism>
<proteinExistence type="predicted"/>
<sequence length="231" mass="26257">MSEEKDMEVEALSAIYMDHFNSIDSDHVQITLLPNPGGDEPNFVAIILDIIFSVDYPNSIPKIDLIPHLGLEKEDILELQGKVIQEAENNIGMSMIFILCGLIKEWVDENNIDPDLEESEQSSSSEAEDDERPFEGTPVTEEAFLAWRKKFIEETKPFKKEKQLNKLTGRQLFEQDTSLNASDSRLMEEGEEASNITVASIKPKLEEVAAQVDWSLFADEEIKDVDYEEEE</sequence>
<dbReference type="GeneID" id="8619245"/>
<dbReference type="InterPro" id="IPR016135">
    <property type="entry name" value="UBQ-conjugating_enzyme/RWD"/>
</dbReference>
<dbReference type="SUPFAM" id="SSF54495">
    <property type="entry name" value="UBC-like"/>
    <property type="match status" value="1"/>
</dbReference>
<accession>Q556K0</accession>
<dbReference type="HOGENOM" id="CLU_084528_2_0_1"/>
<dbReference type="AlphaFoldDB" id="Q556K0"/>
<dbReference type="EMBL" id="AAFI02000009">
    <property type="protein sequence ID" value="EAL70927.1"/>
    <property type="molecule type" value="Genomic_DNA"/>
</dbReference>
<dbReference type="RefSeq" id="XP_645056.1">
    <property type="nucleotide sequence ID" value="XM_639964.1"/>
</dbReference>
<gene>
    <name evidence="4" type="ORF">DDB_G0272580</name>
    <name evidence="3" type="ORF">DDB_G0273999</name>
</gene>
<dbReference type="FunCoup" id="Q556K0">
    <property type="interactions" value="452"/>
</dbReference>
<dbReference type="EMBL" id="AAFI02000011">
    <property type="protein sequence ID" value="EAL70433.1"/>
    <property type="molecule type" value="Genomic_DNA"/>
</dbReference>
<reference evidence="3 5" key="1">
    <citation type="journal article" date="2002" name="Nature">
        <title>Sequence and analysis of chromosome 2 of Dictyostelium discoideum.</title>
        <authorList>
            <consortium name="Dictyostelium Genome Sequencing Consortium"/>
            <person name="Glockner G."/>
            <person name="Eichinger L."/>
            <person name="Szafranski K."/>
            <person name="Pachebat J.A."/>
            <person name="Bankier A.T."/>
            <person name="Dear P.H."/>
            <person name="Lehmann R."/>
            <person name="Baumgart C."/>
            <person name="Parra G."/>
            <person name="Abril J.F."/>
            <person name="Guigo R."/>
            <person name="Kumpf K."/>
            <person name="Tunggal B."/>
            <person name="Cox E."/>
            <person name="Quail M.A."/>
            <person name="Platzer M."/>
            <person name="Rosenthal A."/>
            <person name="Noegel A.A."/>
        </authorList>
    </citation>
    <scope>NUCLEOTIDE SEQUENCE [LARGE SCALE GENOMIC DNA]</scope>
    <source>
        <strain evidence="3 5">AX4</strain>
    </source>
</reference>
<dbReference type="Reactome" id="R-DDI-9629569">
    <property type="pathway name" value="Protein hydroxylation"/>
</dbReference>
<dbReference type="SMART" id="SM00591">
    <property type="entry name" value="RWD"/>
    <property type="match status" value="1"/>
</dbReference>
<dbReference type="OMA" id="QWDEHKK"/>